<proteinExistence type="predicted"/>
<dbReference type="Proteomes" id="UP000075455">
    <property type="component" value="Unassembled WGS sequence"/>
</dbReference>
<sequence>MIYILRHPKTHMEIQTKRKWKVRQYQLRGYRLVNQYDPTKVDKCKG</sequence>
<reference evidence="1 2" key="1">
    <citation type="submission" date="2016-01" db="EMBL/GenBank/DDBJ databases">
        <title>Draft Genome Sequences of Seven Thermophilic Sporeformers Isolated from Foods.</title>
        <authorList>
            <person name="Berendsen E.M."/>
            <person name="Wells-Bennik M.H."/>
            <person name="Krawcyk A.O."/>
            <person name="De Jong A."/>
            <person name="Holsappel S."/>
            <person name="Eijlander R.T."/>
            <person name="Kuipers O.P."/>
        </authorList>
    </citation>
    <scope>NUCLEOTIDE SEQUENCE [LARGE SCALE GENOMIC DNA]</scope>
    <source>
        <strain evidence="1 2">B4119</strain>
    </source>
</reference>
<protein>
    <submittedName>
        <fullName evidence="1">Uncharacterized protein</fullName>
    </submittedName>
</protein>
<organism evidence="1 2">
    <name type="scientific">Saccharococcus caldoxylosilyticus</name>
    <dbReference type="NCBI Taxonomy" id="81408"/>
    <lineage>
        <taxon>Bacteria</taxon>
        <taxon>Bacillati</taxon>
        <taxon>Bacillota</taxon>
        <taxon>Bacilli</taxon>
        <taxon>Bacillales</taxon>
        <taxon>Anoxybacillaceae</taxon>
        <taxon>Saccharococcus</taxon>
    </lineage>
</organism>
<dbReference type="AlphaFoldDB" id="A0A150L6N9"/>
<accession>A0A150L6N9</accession>
<evidence type="ECO:0000313" key="1">
    <source>
        <dbReference type="EMBL" id="KYD07656.1"/>
    </source>
</evidence>
<comment type="caution">
    <text evidence="1">The sequence shown here is derived from an EMBL/GenBank/DDBJ whole genome shotgun (WGS) entry which is preliminary data.</text>
</comment>
<dbReference type="RefSeq" id="WP_161939259.1">
    <property type="nucleotide sequence ID" value="NZ_LQYS01000114.1"/>
</dbReference>
<name>A0A150L6N9_9BACL</name>
<gene>
    <name evidence="1" type="ORF">B4119_3407</name>
</gene>
<dbReference type="EMBL" id="LQYS01000114">
    <property type="protein sequence ID" value="KYD07656.1"/>
    <property type="molecule type" value="Genomic_DNA"/>
</dbReference>
<evidence type="ECO:0000313" key="2">
    <source>
        <dbReference type="Proteomes" id="UP000075455"/>
    </source>
</evidence>